<dbReference type="EMBL" id="CYHC01000030">
    <property type="protein sequence ID" value="CUA91254.1"/>
    <property type="molecule type" value="Genomic_DNA"/>
</dbReference>
<dbReference type="PIRSF" id="PIRSF004440">
    <property type="entry name" value="GpP"/>
    <property type="match status" value="1"/>
</dbReference>
<sequence>MGIEIITVEAAGGRWTAWRDASIRAALKEAARSFRLTIAAELGASATNGLFRAGTPVTIRSNADLLVTGYVDQKQPRFAKGESSDASIVISGRSKAADIIDSSAIHPTGEIENKTLLDIARELDKAGVGFSTDQQLPVIPRFRLTPGESVFSALERVARDQGLALMGEPDGSVRITKAATQRHAGGLFEGRNIKAGEADHNWSNRHSEYRVKGQRPFGSGADALEIEAIARDAGVNRYRPIIIVQDQDTDADRAKARAQNRRDRAAGNSLRCSITTQGFRDDVGTIWTPNRLVWVESDFLDVRQDMLIEGVTFSMSSQGSEAKLDLVDPRAYGGKKGKGNKSGGEWDIGNSPAEVPAQNGGP</sequence>
<dbReference type="InterPro" id="IPR053981">
    <property type="entry name" value="Gp44/GpP-like_2nd"/>
</dbReference>
<dbReference type="Gene3D" id="3.30.1920.10">
    <property type="entry name" value="Baseplate protein-like domains - 2 layer sandwich fold"/>
    <property type="match status" value="1"/>
</dbReference>
<evidence type="ECO:0000256" key="1">
    <source>
        <dbReference type="SAM" id="MobiDB-lite"/>
    </source>
</evidence>
<comment type="caution">
    <text evidence="5">The sequence shown here is derived from an EMBL/GenBank/DDBJ whole genome shotgun (WGS) entry which is preliminary data.</text>
</comment>
<keyword evidence="6" id="KW-1185">Reference proteome</keyword>
<dbReference type="InterPro" id="IPR049354">
    <property type="entry name" value="GpP-like_N"/>
</dbReference>
<dbReference type="InterPro" id="IPR053982">
    <property type="entry name" value="Gp44/GpP-like_C"/>
</dbReference>
<evidence type="ECO:0000259" key="4">
    <source>
        <dbReference type="Pfam" id="PF22255"/>
    </source>
</evidence>
<evidence type="ECO:0000259" key="3">
    <source>
        <dbReference type="Pfam" id="PF21929"/>
    </source>
</evidence>
<dbReference type="RefSeq" id="WP_055461156.1">
    <property type="nucleotide sequence ID" value="NZ_CYHC01000030.1"/>
</dbReference>
<reference evidence="5 6" key="1">
    <citation type="submission" date="2015-08" db="EMBL/GenBank/DDBJ databases">
        <authorList>
            <person name="Varghese N."/>
        </authorList>
    </citation>
    <scope>NUCLEOTIDE SEQUENCE [LARGE SCALE GENOMIC DNA]</scope>
    <source>
        <strain evidence="5 6">DSM 18167</strain>
    </source>
</reference>
<evidence type="ECO:0000259" key="2">
    <source>
        <dbReference type="Pfam" id="PF21683"/>
    </source>
</evidence>
<feature type="region of interest" description="Disordered" evidence="1">
    <location>
        <begin position="328"/>
        <end position="362"/>
    </location>
</feature>
<feature type="domain" description="Baseplate hub protein gp44/GpP-like second" evidence="4">
    <location>
        <begin position="96"/>
        <end position="177"/>
    </location>
</feature>
<accession>A0ABP2ACI4</accession>
<proteinExistence type="predicted"/>
<dbReference type="InterPro" id="IPR023399">
    <property type="entry name" value="Baseplate-like_2-layer_sand"/>
</dbReference>
<dbReference type="Proteomes" id="UP000182178">
    <property type="component" value="Unassembled WGS sequence"/>
</dbReference>
<dbReference type="Pfam" id="PF21683">
    <property type="entry name" value="GpP-like_1st"/>
    <property type="match status" value="1"/>
</dbReference>
<feature type="domain" description="Baseplate hub protein gp44/GpP-like C-terminal" evidence="3">
    <location>
        <begin position="253"/>
        <end position="332"/>
    </location>
</feature>
<evidence type="ECO:0000313" key="5">
    <source>
        <dbReference type="EMBL" id="CUA91254.1"/>
    </source>
</evidence>
<dbReference type="Gene3D" id="2.30.300.10">
    <property type="entry name" value="Baseplate protein-like domain - beta roll fold"/>
    <property type="match status" value="1"/>
</dbReference>
<dbReference type="Pfam" id="PF21929">
    <property type="entry name" value="GpP_4th"/>
    <property type="match status" value="1"/>
</dbReference>
<organism evidence="5 6">
    <name type="scientific">Chelatococcus sambhunathii</name>
    <dbReference type="NCBI Taxonomy" id="363953"/>
    <lineage>
        <taxon>Bacteria</taxon>
        <taxon>Pseudomonadati</taxon>
        <taxon>Pseudomonadota</taxon>
        <taxon>Alphaproteobacteria</taxon>
        <taxon>Hyphomicrobiales</taxon>
        <taxon>Chelatococcaceae</taxon>
        <taxon>Chelatococcus</taxon>
    </lineage>
</organism>
<protein>
    <submittedName>
        <fullName evidence="5">Mu-like prophage tail protein gpP</fullName>
    </submittedName>
</protein>
<feature type="domain" description="Baseplate hub protein gp44-like N-terminal" evidence="2">
    <location>
        <begin position="6"/>
        <end position="94"/>
    </location>
</feature>
<dbReference type="InterPro" id="IPR026276">
    <property type="entry name" value="Baseplate_GpP"/>
</dbReference>
<gene>
    <name evidence="5" type="ORF">Ga0061061_1304</name>
</gene>
<dbReference type="Pfam" id="PF22255">
    <property type="entry name" value="Gp44-like_2nd"/>
    <property type="match status" value="1"/>
</dbReference>
<dbReference type="SUPFAM" id="SSF69279">
    <property type="entry name" value="Phage tail proteins"/>
    <property type="match status" value="2"/>
</dbReference>
<evidence type="ECO:0000313" key="6">
    <source>
        <dbReference type="Proteomes" id="UP000182178"/>
    </source>
</evidence>
<name>A0ABP2ACI4_9HYPH</name>
<dbReference type="Gene3D" id="3.55.50.10">
    <property type="entry name" value="Baseplate protein-like domains"/>
    <property type="match status" value="1"/>
</dbReference>